<sequence>MPVAAGERGRLEGRTVLVTGAAQGIGERVARTLRGEGARLVLADVQAAKVRAVAAELDAVGLTVDLAEEALVAAMAREAVAATGGIDALVNVAGIDAPFRAPSEVDAAHWDRLIDVNLTGTWRCIAALLPHLRERGGGRIVNIASICGLVPTPGVSVAYCASKAGVVGLTLALATELERDGILVNAIAPGSTGDTGEPIPARERAEYRARQPLGFGGAQPIADAVLHLLASSGDWLSGTVMNVSGGYWRGR</sequence>
<dbReference type="AlphaFoldDB" id="A0A840IAT6"/>
<name>A0A840IAT6_9ACTN</name>
<keyword evidence="5" id="KW-1185">Reference proteome</keyword>
<comment type="caution">
    <text evidence="4">The sequence shown here is derived from an EMBL/GenBank/DDBJ whole genome shotgun (WGS) entry which is preliminary data.</text>
</comment>
<dbReference type="CDD" id="cd05233">
    <property type="entry name" value="SDR_c"/>
    <property type="match status" value="1"/>
</dbReference>
<evidence type="ECO:0000313" key="5">
    <source>
        <dbReference type="Proteomes" id="UP000585272"/>
    </source>
</evidence>
<evidence type="ECO:0000313" key="4">
    <source>
        <dbReference type="EMBL" id="MBB4662027.1"/>
    </source>
</evidence>
<evidence type="ECO:0000256" key="3">
    <source>
        <dbReference type="RuleBase" id="RU000363"/>
    </source>
</evidence>
<dbReference type="PANTHER" id="PTHR42760:SF40">
    <property type="entry name" value="3-OXOACYL-[ACYL-CARRIER-PROTEIN] REDUCTASE, CHLOROPLASTIC"/>
    <property type="match status" value="1"/>
</dbReference>
<dbReference type="GO" id="GO:0016616">
    <property type="term" value="F:oxidoreductase activity, acting on the CH-OH group of donors, NAD or NADP as acceptor"/>
    <property type="evidence" value="ECO:0007669"/>
    <property type="project" value="TreeGrafter"/>
</dbReference>
<dbReference type="PROSITE" id="PS00061">
    <property type="entry name" value="ADH_SHORT"/>
    <property type="match status" value="1"/>
</dbReference>
<dbReference type="InterPro" id="IPR036291">
    <property type="entry name" value="NAD(P)-bd_dom_sf"/>
</dbReference>
<accession>A0A840IAT6</accession>
<dbReference type="PANTHER" id="PTHR42760">
    <property type="entry name" value="SHORT-CHAIN DEHYDROGENASES/REDUCTASES FAMILY MEMBER"/>
    <property type="match status" value="1"/>
</dbReference>
<reference evidence="4 5" key="1">
    <citation type="submission" date="2020-08" db="EMBL/GenBank/DDBJ databases">
        <title>Genomic Encyclopedia of Archaeal and Bacterial Type Strains, Phase II (KMG-II): from individual species to whole genera.</title>
        <authorList>
            <person name="Goeker M."/>
        </authorList>
    </citation>
    <scope>NUCLEOTIDE SEQUENCE [LARGE SCALE GENOMIC DNA]</scope>
    <source>
        <strain evidence="4 5">DSM 23288</strain>
    </source>
</reference>
<dbReference type="PRINTS" id="PR00080">
    <property type="entry name" value="SDRFAMILY"/>
</dbReference>
<evidence type="ECO:0000256" key="1">
    <source>
        <dbReference type="ARBA" id="ARBA00006484"/>
    </source>
</evidence>
<gene>
    <name evidence="4" type="ORF">BDZ31_001600</name>
</gene>
<comment type="similarity">
    <text evidence="1 3">Belongs to the short-chain dehydrogenases/reductases (SDR) family.</text>
</comment>
<dbReference type="InterPro" id="IPR002347">
    <property type="entry name" value="SDR_fam"/>
</dbReference>
<dbReference type="FunFam" id="3.40.50.720:FF:000084">
    <property type="entry name" value="Short-chain dehydrogenase reductase"/>
    <property type="match status" value="1"/>
</dbReference>
<dbReference type="EMBL" id="JACHNU010000001">
    <property type="protein sequence ID" value="MBB4662027.1"/>
    <property type="molecule type" value="Genomic_DNA"/>
</dbReference>
<dbReference type="GO" id="GO:0030497">
    <property type="term" value="P:fatty acid elongation"/>
    <property type="evidence" value="ECO:0007669"/>
    <property type="project" value="TreeGrafter"/>
</dbReference>
<dbReference type="Pfam" id="PF00106">
    <property type="entry name" value="adh_short"/>
    <property type="match status" value="1"/>
</dbReference>
<proteinExistence type="inferred from homology"/>
<dbReference type="PRINTS" id="PR00081">
    <property type="entry name" value="GDHRDH"/>
</dbReference>
<keyword evidence="2" id="KW-0560">Oxidoreductase</keyword>
<dbReference type="SUPFAM" id="SSF51735">
    <property type="entry name" value="NAD(P)-binding Rossmann-fold domains"/>
    <property type="match status" value="1"/>
</dbReference>
<organism evidence="4 5">
    <name type="scientific">Conexibacter arvalis</name>
    <dbReference type="NCBI Taxonomy" id="912552"/>
    <lineage>
        <taxon>Bacteria</taxon>
        <taxon>Bacillati</taxon>
        <taxon>Actinomycetota</taxon>
        <taxon>Thermoleophilia</taxon>
        <taxon>Solirubrobacterales</taxon>
        <taxon>Conexibacteraceae</taxon>
        <taxon>Conexibacter</taxon>
    </lineage>
</organism>
<dbReference type="RefSeq" id="WP_183340696.1">
    <property type="nucleotide sequence ID" value="NZ_JACHNU010000001.1"/>
</dbReference>
<dbReference type="Proteomes" id="UP000585272">
    <property type="component" value="Unassembled WGS sequence"/>
</dbReference>
<evidence type="ECO:0000256" key="2">
    <source>
        <dbReference type="ARBA" id="ARBA00023002"/>
    </source>
</evidence>
<protein>
    <submittedName>
        <fullName evidence="4">NAD(P)-dependent dehydrogenase (Short-subunit alcohol dehydrogenase family)</fullName>
    </submittedName>
</protein>
<dbReference type="Gene3D" id="3.40.50.720">
    <property type="entry name" value="NAD(P)-binding Rossmann-like Domain"/>
    <property type="match status" value="1"/>
</dbReference>
<dbReference type="InterPro" id="IPR020904">
    <property type="entry name" value="Sc_DH/Rdtase_CS"/>
</dbReference>